<keyword evidence="3" id="KW-1185">Reference proteome</keyword>
<evidence type="ECO:0000256" key="1">
    <source>
        <dbReference type="SAM" id="SignalP"/>
    </source>
</evidence>
<dbReference type="AlphaFoldDB" id="A0A3S1B2R6"/>
<evidence type="ECO:0000313" key="2">
    <source>
        <dbReference type="EMBL" id="RUS74699.1"/>
    </source>
</evidence>
<feature type="chain" id="PRO_5018787993" description="EF-hand domain-containing protein" evidence="1">
    <location>
        <begin position="31"/>
        <end position="383"/>
    </location>
</feature>
<accession>A0A3S1B2R6</accession>
<comment type="caution">
    <text evidence="2">The sequence shown here is derived from an EMBL/GenBank/DDBJ whole genome shotgun (WGS) entry which is preliminary data.</text>
</comment>
<organism evidence="2 3">
    <name type="scientific">Elysia chlorotica</name>
    <name type="common">Eastern emerald elysia</name>
    <name type="synonym">Sea slug</name>
    <dbReference type="NCBI Taxonomy" id="188477"/>
    <lineage>
        <taxon>Eukaryota</taxon>
        <taxon>Metazoa</taxon>
        <taxon>Spiralia</taxon>
        <taxon>Lophotrochozoa</taxon>
        <taxon>Mollusca</taxon>
        <taxon>Gastropoda</taxon>
        <taxon>Heterobranchia</taxon>
        <taxon>Euthyneura</taxon>
        <taxon>Panpulmonata</taxon>
        <taxon>Sacoglossa</taxon>
        <taxon>Placobranchoidea</taxon>
        <taxon>Plakobranchidae</taxon>
        <taxon>Elysia</taxon>
    </lineage>
</organism>
<keyword evidence="1" id="KW-0732">Signal</keyword>
<evidence type="ECO:0008006" key="4">
    <source>
        <dbReference type="Google" id="ProtNLM"/>
    </source>
</evidence>
<evidence type="ECO:0000313" key="3">
    <source>
        <dbReference type="Proteomes" id="UP000271974"/>
    </source>
</evidence>
<gene>
    <name evidence="2" type="ORF">EGW08_017529</name>
</gene>
<feature type="signal peptide" evidence="1">
    <location>
        <begin position="1"/>
        <end position="30"/>
    </location>
</feature>
<dbReference type="EMBL" id="RQTK01000807">
    <property type="protein sequence ID" value="RUS74699.1"/>
    <property type="molecule type" value="Genomic_DNA"/>
</dbReference>
<reference evidence="2 3" key="1">
    <citation type="submission" date="2019-01" db="EMBL/GenBank/DDBJ databases">
        <title>A draft genome assembly of the solar-powered sea slug Elysia chlorotica.</title>
        <authorList>
            <person name="Cai H."/>
            <person name="Li Q."/>
            <person name="Fang X."/>
            <person name="Li J."/>
            <person name="Curtis N.E."/>
            <person name="Altenburger A."/>
            <person name="Shibata T."/>
            <person name="Feng M."/>
            <person name="Maeda T."/>
            <person name="Schwartz J.A."/>
            <person name="Shigenobu S."/>
            <person name="Lundholm N."/>
            <person name="Nishiyama T."/>
            <person name="Yang H."/>
            <person name="Hasebe M."/>
            <person name="Li S."/>
            <person name="Pierce S.K."/>
            <person name="Wang J."/>
        </authorList>
    </citation>
    <scope>NUCLEOTIDE SEQUENCE [LARGE SCALE GENOMIC DNA]</scope>
    <source>
        <strain evidence="2">EC2010</strain>
        <tissue evidence="2">Whole organism of an adult</tissue>
    </source>
</reference>
<sequence length="383" mass="44096">MTILTRAGPATLTSVVHLTAILCLFPSFLSAPVASNEGAEYVCCPGRPCNEVTHKETLPIDESKSACKFHTSAKRPPYATFPAKAFRNRRSSDRRVFKDKPQTRGFKSLRTGLTQKRSREGQGGKQKNFIPVLIEVSAKQKKDVSRDLMSELLAVNKALNKTSSRFKKPSFQRRTYRNRSLDSRAKHFGKRTHNYKTEEVSDGTRYQKISSLVTKMLTKAKKKVAMTSYFRYRFRDKRREGKIEPGEDEHMKGYVWNENLKGLPAIGLEEDNPFLDSTRIGQGRLLEYETLREMLKRANASTLPDIVEDLRLYLQWLIRIMLNFLIQEAPSLFQQIVSQKNVRLEDLDFQGLIDFSEFLVGLAREMDLDKKRSRLERMPLTFG</sequence>
<dbReference type="Proteomes" id="UP000271974">
    <property type="component" value="Unassembled WGS sequence"/>
</dbReference>
<protein>
    <recommendedName>
        <fullName evidence="4">EF-hand domain-containing protein</fullName>
    </recommendedName>
</protein>
<proteinExistence type="predicted"/>
<name>A0A3S1B2R6_ELYCH</name>